<dbReference type="Proteomes" id="UP000321518">
    <property type="component" value="Unassembled WGS sequence"/>
</dbReference>
<organism evidence="2 3">
    <name type="scientific">Rhodotorula toruloides</name>
    <name type="common">Yeast</name>
    <name type="synonym">Rhodosporidium toruloides</name>
    <dbReference type="NCBI Taxonomy" id="5286"/>
    <lineage>
        <taxon>Eukaryota</taxon>
        <taxon>Fungi</taxon>
        <taxon>Dikarya</taxon>
        <taxon>Basidiomycota</taxon>
        <taxon>Pucciniomycotina</taxon>
        <taxon>Microbotryomycetes</taxon>
        <taxon>Sporidiobolales</taxon>
        <taxon>Sporidiobolaceae</taxon>
        <taxon>Rhodotorula</taxon>
    </lineage>
</organism>
<comment type="caution">
    <text evidence="2">The sequence shown here is derived from an EMBL/GenBank/DDBJ whole genome shotgun (WGS) entry which is preliminary data.</text>
</comment>
<keyword evidence="2" id="KW-0418">Kinase</keyword>
<evidence type="ECO:0000313" key="3">
    <source>
        <dbReference type="Proteomes" id="UP000321518"/>
    </source>
</evidence>
<evidence type="ECO:0000313" key="2">
    <source>
        <dbReference type="EMBL" id="GEM12016.1"/>
    </source>
</evidence>
<name>A0A511KQ66_RHOTO</name>
<keyword evidence="2" id="KW-0808">Transferase</keyword>
<keyword evidence="2" id="KW-0723">Serine/threonine-protein kinase</keyword>
<gene>
    <name evidence="2" type="ORF">Rt10032_c18g6033</name>
</gene>
<dbReference type="GO" id="GO:0004674">
    <property type="term" value="F:protein serine/threonine kinase activity"/>
    <property type="evidence" value="ECO:0007669"/>
    <property type="project" value="UniProtKB-KW"/>
</dbReference>
<evidence type="ECO:0000256" key="1">
    <source>
        <dbReference type="SAM" id="MobiDB-lite"/>
    </source>
</evidence>
<proteinExistence type="predicted"/>
<feature type="region of interest" description="Disordered" evidence="1">
    <location>
        <begin position="113"/>
        <end position="146"/>
    </location>
</feature>
<accession>A0A511KQ66</accession>
<reference evidence="2 3" key="1">
    <citation type="submission" date="2019-07" db="EMBL/GenBank/DDBJ databases">
        <title>Rhodotorula toruloides NBRC10032 genome sequencing.</title>
        <authorList>
            <person name="Shida Y."/>
            <person name="Takaku H."/>
            <person name="Ogasawara W."/>
            <person name="Mori K."/>
        </authorList>
    </citation>
    <scope>NUCLEOTIDE SEQUENCE [LARGE SCALE GENOMIC DNA]</scope>
    <source>
        <strain evidence="2 3">NBRC10032</strain>
    </source>
</reference>
<protein>
    <submittedName>
        <fullName evidence="2">Serine/threonine protein kinase</fullName>
    </submittedName>
</protein>
<sequence length="254" mass="27854">MSILKLVPGLSRASKSNENETRFPLPSDIKYSGAITELDSGDSLLRDLTGVLWEELDKLTVWYGDIDLPPCEPYFLGRTERDVERFGASAQISRAVQVLRGILGVPVDCDYQESGSDTDSRALSVGPANSATTSPPAPVSRKSPRPKHWTKWSITVAGTSKDYQQLDHIGRHTLLLLQQLGTQFGEEGAKGRKGKKSKSIQSKASRAVTEEDIWPHFLSRIATTTDSQMLLTPDDGIPFLRIGNKLHVAPSQVA</sequence>
<dbReference type="AlphaFoldDB" id="A0A511KQ66"/>
<dbReference type="EMBL" id="BJWK01000018">
    <property type="protein sequence ID" value="GEM12016.1"/>
    <property type="molecule type" value="Genomic_DNA"/>
</dbReference>
<dbReference type="OrthoDB" id="4062651at2759"/>